<gene>
    <name evidence="3" type="primary">Sorcs2_1</name>
    <name evidence="3" type="ORF">RHASIB_R12855</name>
</gene>
<dbReference type="EMBL" id="VWYO01023553">
    <property type="protein sequence ID" value="NXR68468.1"/>
    <property type="molecule type" value="Genomic_DNA"/>
</dbReference>
<dbReference type="InterPro" id="IPR031778">
    <property type="entry name" value="Sortilin_N"/>
</dbReference>
<comment type="caution">
    <text evidence="3">The sequence shown here is derived from an EMBL/GenBank/DDBJ whole genome shotgun (WGS) entry which is preliminary data.</text>
</comment>
<evidence type="ECO:0000256" key="1">
    <source>
        <dbReference type="ARBA" id="ARBA00022737"/>
    </source>
</evidence>
<evidence type="ECO:0000259" key="2">
    <source>
        <dbReference type="Pfam" id="PF15902"/>
    </source>
</evidence>
<dbReference type="AlphaFoldDB" id="A0A7L2N893"/>
<protein>
    <submittedName>
        <fullName evidence="3">SORC2 protein</fullName>
    </submittedName>
</protein>
<sequence length="127" mass="14480">VILILTKYYHTDMGKVLESSLWRSSDFGTLYTKLNLQPGIATVIDNFYICSTNKKKVCGIKNHFCSAESSSHNDRDQSLFISTDEGATFQKQPITFFVETLLFHPKEEDKVLAYTKEGKVRLEDSAF</sequence>
<dbReference type="PANTHER" id="PTHR12106:SF9">
    <property type="entry name" value="VPS10 DOMAIN-CONTAINING RECEPTOR SORCS2"/>
    <property type="match status" value="1"/>
</dbReference>
<feature type="non-terminal residue" evidence="3">
    <location>
        <position position="1"/>
    </location>
</feature>
<dbReference type="Pfam" id="PF15902">
    <property type="entry name" value="Sortilin-Vps10"/>
    <property type="match status" value="1"/>
</dbReference>
<feature type="domain" description="Sortilin N-terminal" evidence="2">
    <location>
        <begin position="20"/>
        <end position="117"/>
    </location>
</feature>
<dbReference type="InterPro" id="IPR050310">
    <property type="entry name" value="VPS10-sortilin"/>
</dbReference>
<proteinExistence type="predicted"/>
<keyword evidence="1" id="KW-0677">Repeat</keyword>
<dbReference type="GO" id="GO:0016020">
    <property type="term" value="C:membrane"/>
    <property type="evidence" value="ECO:0007669"/>
    <property type="project" value="TreeGrafter"/>
</dbReference>
<accession>A0A7L2N893</accession>
<reference evidence="3 4" key="1">
    <citation type="submission" date="2019-09" db="EMBL/GenBank/DDBJ databases">
        <title>Bird 10,000 Genomes (B10K) Project - Family phase.</title>
        <authorList>
            <person name="Zhang G."/>
        </authorList>
    </citation>
    <scope>NUCLEOTIDE SEQUENCE [LARGE SCALE GENOMIC DNA]</scope>
    <source>
        <strain evidence="3">B10K-DU-002-26</strain>
        <tissue evidence="3">Muscle</tissue>
    </source>
</reference>
<organism evidence="3 4">
    <name type="scientific">Rhadina sibilatrix</name>
    <dbReference type="NCBI Taxonomy" id="2585818"/>
    <lineage>
        <taxon>Eukaryota</taxon>
        <taxon>Metazoa</taxon>
        <taxon>Chordata</taxon>
        <taxon>Craniata</taxon>
        <taxon>Vertebrata</taxon>
        <taxon>Euteleostomi</taxon>
        <taxon>Archelosauria</taxon>
        <taxon>Archosauria</taxon>
        <taxon>Dinosauria</taxon>
        <taxon>Saurischia</taxon>
        <taxon>Theropoda</taxon>
        <taxon>Coelurosauria</taxon>
        <taxon>Aves</taxon>
        <taxon>Neognathae</taxon>
        <taxon>Neoaves</taxon>
        <taxon>Telluraves</taxon>
        <taxon>Australaves</taxon>
        <taxon>Passeriformes</taxon>
        <taxon>Sylvioidea</taxon>
        <taxon>Phylloscopidae</taxon>
        <taxon>Rhadina</taxon>
    </lineage>
</organism>
<dbReference type="SUPFAM" id="SSF110296">
    <property type="entry name" value="Oligoxyloglucan reducing end-specific cellobiohydrolase"/>
    <property type="match status" value="1"/>
</dbReference>
<evidence type="ECO:0000313" key="4">
    <source>
        <dbReference type="Proteomes" id="UP000587697"/>
    </source>
</evidence>
<dbReference type="Proteomes" id="UP000587697">
    <property type="component" value="Unassembled WGS sequence"/>
</dbReference>
<feature type="non-terminal residue" evidence="3">
    <location>
        <position position="127"/>
    </location>
</feature>
<evidence type="ECO:0000313" key="3">
    <source>
        <dbReference type="EMBL" id="NXR68468.1"/>
    </source>
</evidence>
<keyword evidence="4" id="KW-1185">Reference proteome</keyword>
<dbReference type="PANTHER" id="PTHR12106">
    <property type="entry name" value="SORTILIN RELATED"/>
    <property type="match status" value="1"/>
</dbReference>
<name>A0A7L2N893_9PASS</name>